<organism evidence="4 5">
    <name type="scientific">Acetobacterium fimetarium</name>
    <dbReference type="NCBI Taxonomy" id="52691"/>
    <lineage>
        <taxon>Bacteria</taxon>
        <taxon>Bacillati</taxon>
        <taxon>Bacillota</taxon>
        <taxon>Clostridia</taxon>
        <taxon>Eubacteriales</taxon>
        <taxon>Eubacteriaceae</taxon>
        <taxon>Acetobacterium</taxon>
    </lineage>
</organism>
<feature type="signal peptide" evidence="2">
    <location>
        <begin position="1"/>
        <end position="28"/>
    </location>
</feature>
<protein>
    <submittedName>
        <fullName evidence="4">ABC transporter substrate-binding protein</fullName>
    </submittedName>
</protein>
<sequence>MKRKIKIAVSLCLLIVMGSFFLMGCSSASDKVDGKLEFDSSMQLEYAQNFTVDNYKGGYKIIALKDGTRYLTVPEGKSVPKDLDADLVVLQLPLTNVCLGSTTAASLMTDIGALDAVTLTTQKRESWYIDKVGAAMDAGKITYVGDYDTPDYEMLTAKQPQLLIYSGMLDSHPEVADKFKELGLNCLVDRSSDESHPLGRVEWAKLFGILFDKEDEAQKLFDEQKKVVDSIDAKSTGKTVLAFYRTSNGSCYVRNGGDYFAKMIELAGGVYYPANFNADKSGTTKMDAETFYQTAIDADYIIYIDFSSSEQLTQLSELVAKDPLFADLKAVKNGNVWSTQQSFWQITSTLGNMISDINTAITATDHAHDDLTYLYRLK</sequence>
<dbReference type="PROSITE" id="PS51257">
    <property type="entry name" value="PROKAR_LIPOPROTEIN"/>
    <property type="match status" value="1"/>
</dbReference>
<gene>
    <name evidence="4" type="ORF">GH808_01365</name>
</gene>
<comment type="caution">
    <text evidence="4">The sequence shown here is derived from an EMBL/GenBank/DDBJ whole genome shotgun (WGS) entry which is preliminary data.</text>
</comment>
<keyword evidence="2" id="KW-0732">Signal</keyword>
<evidence type="ECO:0000313" key="4">
    <source>
        <dbReference type="EMBL" id="MBC3803092.1"/>
    </source>
</evidence>
<dbReference type="RefSeq" id="WP_186841019.1">
    <property type="nucleotide sequence ID" value="NZ_WJBC01000002.1"/>
</dbReference>
<name>A0ABR6WR59_9FIRM</name>
<dbReference type="PROSITE" id="PS50983">
    <property type="entry name" value="FE_B12_PBP"/>
    <property type="match status" value="1"/>
</dbReference>
<evidence type="ECO:0000259" key="3">
    <source>
        <dbReference type="PROSITE" id="PS50983"/>
    </source>
</evidence>
<comment type="similarity">
    <text evidence="1">Belongs to the bacterial solute-binding protein 8 family.</text>
</comment>
<evidence type="ECO:0000313" key="5">
    <source>
        <dbReference type="Proteomes" id="UP000603234"/>
    </source>
</evidence>
<evidence type="ECO:0000256" key="2">
    <source>
        <dbReference type="SAM" id="SignalP"/>
    </source>
</evidence>
<keyword evidence="5" id="KW-1185">Reference proteome</keyword>
<proteinExistence type="inferred from homology"/>
<dbReference type="PANTHER" id="PTHR30535">
    <property type="entry name" value="VITAMIN B12-BINDING PROTEIN"/>
    <property type="match status" value="1"/>
</dbReference>
<dbReference type="Gene3D" id="3.40.50.1980">
    <property type="entry name" value="Nitrogenase molybdenum iron protein domain"/>
    <property type="match status" value="2"/>
</dbReference>
<reference evidence="4 5" key="1">
    <citation type="journal article" date="2020" name="mSystems">
        <title>Defining Genomic and Predicted Metabolic Features of the Acetobacterium Genus.</title>
        <authorList>
            <person name="Ross D.E."/>
            <person name="Marshall C.W."/>
            <person name="Gulliver D."/>
            <person name="May H.D."/>
            <person name="Norman R.S."/>
        </authorList>
    </citation>
    <scope>NUCLEOTIDE SEQUENCE [LARGE SCALE GENOMIC DNA]</scope>
    <source>
        <strain evidence="4 5">DSM 8238</strain>
    </source>
</reference>
<dbReference type="EMBL" id="WJBC01000002">
    <property type="protein sequence ID" value="MBC3803092.1"/>
    <property type="molecule type" value="Genomic_DNA"/>
</dbReference>
<dbReference type="SUPFAM" id="SSF53807">
    <property type="entry name" value="Helical backbone' metal receptor"/>
    <property type="match status" value="1"/>
</dbReference>
<accession>A0ABR6WR59</accession>
<dbReference type="InterPro" id="IPR050902">
    <property type="entry name" value="ABC_Transporter_SBP"/>
</dbReference>
<dbReference type="Proteomes" id="UP000603234">
    <property type="component" value="Unassembled WGS sequence"/>
</dbReference>
<feature type="domain" description="Fe/B12 periplasmic-binding" evidence="3">
    <location>
        <begin position="96"/>
        <end position="368"/>
    </location>
</feature>
<dbReference type="Pfam" id="PF01497">
    <property type="entry name" value="Peripla_BP_2"/>
    <property type="match status" value="1"/>
</dbReference>
<evidence type="ECO:0000256" key="1">
    <source>
        <dbReference type="ARBA" id="ARBA00008814"/>
    </source>
</evidence>
<dbReference type="InterPro" id="IPR002491">
    <property type="entry name" value="ABC_transptr_periplasmic_BD"/>
</dbReference>
<dbReference type="PANTHER" id="PTHR30535:SF34">
    <property type="entry name" value="MOLYBDATE-BINDING PROTEIN MOLA"/>
    <property type="match status" value="1"/>
</dbReference>
<feature type="chain" id="PRO_5045878103" evidence="2">
    <location>
        <begin position="29"/>
        <end position="378"/>
    </location>
</feature>